<dbReference type="Pfam" id="PF05990">
    <property type="entry name" value="DUF900"/>
    <property type="match status" value="1"/>
</dbReference>
<feature type="region of interest" description="Disordered" evidence="1">
    <location>
        <begin position="12"/>
        <end position="37"/>
    </location>
</feature>
<organism evidence="2 3">
    <name type="scientific">endosymbiont of Galathealinum brachiosum</name>
    <dbReference type="NCBI Taxonomy" id="2200906"/>
    <lineage>
        <taxon>Bacteria</taxon>
        <taxon>Pseudomonadati</taxon>
        <taxon>Pseudomonadota</taxon>
        <taxon>Gammaproteobacteria</taxon>
        <taxon>sulfur-oxidizing symbionts</taxon>
    </lineage>
</organism>
<proteinExistence type="predicted"/>
<comment type="caution">
    <text evidence="2">The sequence shown here is derived from an EMBL/GenBank/DDBJ whole genome shotgun (WGS) entry which is preliminary data.</text>
</comment>
<evidence type="ECO:0000313" key="3">
    <source>
        <dbReference type="Proteomes" id="UP000254266"/>
    </source>
</evidence>
<gene>
    <name evidence="2" type="ORF">DIZ80_00560</name>
</gene>
<name>A0A370DM81_9GAMM</name>
<evidence type="ECO:0008006" key="4">
    <source>
        <dbReference type="Google" id="ProtNLM"/>
    </source>
</evidence>
<dbReference type="PANTHER" id="PTHR36513">
    <property type="entry name" value="ABC TRANSMEMBRANE TYPE-1 DOMAIN-CONTAINING PROTEIN"/>
    <property type="match status" value="1"/>
</dbReference>
<sequence>MKKIELFYATNRAHTGKKRNNPDSYGSKPSSDGGENLRFGRVTLDNLDDKKINECLKDKLDYGVGNGVDLSDYYLSQIKNVTIHAIEDGLDTDIPDISQKNNKLGSVQTFLSLKKKMSKSCDVVIYIHGYSVSWEDAVASAMALQTTLNVDSKKVDGKEVVVILFSWPSDGQKYPIYSYKSDRADAEFSGSAFGRGILKLRDFLMKERTREDGVMLCNQEVHLLCHSMGNYVLQNTLKRLIEFNHGMRLPRLFDQIFMCSPDVDDDALEKGKPLARLQELATNVNIYHNSGDVAMYISDYTKQNSDRLGLNGVEKVAQLSQKVHQIDCSKIVTGMVEHSYYLNGNVNEDIRHSIAGVNQDDTITRQRTARQNAWPNVWVMK</sequence>
<accession>A0A370DM81</accession>
<dbReference type="EMBL" id="QFXC01000002">
    <property type="protein sequence ID" value="RDH85998.1"/>
    <property type="molecule type" value="Genomic_DNA"/>
</dbReference>
<evidence type="ECO:0000256" key="1">
    <source>
        <dbReference type="SAM" id="MobiDB-lite"/>
    </source>
</evidence>
<reference evidence="2 3" key="1">
    <citation type="journal article" date="2018" name="ISME J.">
        <title>Endosymbiont genomes yield clues of tubeworm success.</title>
        <authorList>
            <person name="Li Y."/>
            <person name="Liles M.R."/>
            <person name="Halanych K.M."/>
        </authorList>
    </citation>
    <scope>NUCLEOTIDE SEQUENCE [LARGE SCALE GENOMIC DNA]</scope>
    <source>
        <strain evidence="2">A1464</strain>
    </source>
</reference>
<dbReference type="Proteomes" id="UP000254266">
    <property type="component" value="Unassembled WGS sequence"/>
</dbReference>
<dbReference type="InterPro" id="IPR029058">
    <property type="entry name" value="AB_hydrolase_fold"/>
</dbReference>
<dbReference type="AlphaFoldDB" id="A0A370DM81"/>
<dbReference type="SUPFAM" id="SSF53474">
    <property type="entry name" value="alpha/beta-Hydrolases"/>
    <property type="match status" value="1"/>
</dbReference>
<keyword evidence="3" id="KW-1185">Reference proteome</keyword>
<dbReference type="InterPro" id="IPR010297">
    <property type="entry name" value="DUF900_hydrolase"/>
</dbReference>
<dbReference type="PANTHER" id="PTHR36513:SF1">
    <property type="entry name" value="TRANSMEMBRANE PROTEIN"/>
    <property type="match status" value="1"/>
</dbReference>
<protein>
    <recommendedName>
        <fullName evidence="4">Alpha/beta hydrolase</fullName>
    </recommendedName>
</protein>
<evidence type="ECO:0000313" key="2">
    <source>
        <dbReference type="EMBL" id="RDH85998.1"/>
    </source>
</evidence>